<evidence type="ECO:0000313" key="4">
    <source>
        <dbReference type="Proteomes" id="UP000254259"/>
    </source>
</evidence>
<dbReference type="EMBL" id="OFSN01000044">
    <property type="protein sequence ID" value="SOY77831.1"/>
    <property type="molecule type" value="Genomic_DNA"/>
</dbReference>
<dbReference type="AlphaFoldDB" id="A0A375F960"/>
<reference evidence="4 5" key="1">
    <citation type="submission" date="2018-01" db="EMBL/GenBank/DDBJ databases">
        <authorList>
            <person name="Clerissi C."/>
        </authorList>
    </citation>
    <scope>NUCLEOTIDE SEQUENCE [LARGE SCALE GENOMIC DNA]</scope>
    <source>
        <strain evidence="1">Cupriavidus taiwanensis LMG 19430</strain>
        <strain evidence="2">Cupriavidus taiwanensis STM 6021</strain>
        <strain evidence="3">Cupriavidus taiwanensis SWF 66322</strain>
        <plasmid evidence="5">cbm2594_p</plasmid>
        <plasmid evidence="4">cbm2636p</plasmid>
        <plasmid evidence="3">CBM2636p</plasmid>
    </source>
</reference>
<evidence type="ECO:0000313" key="2">
    <source>
        <dbReference type="EMBL" id="SPC25187.1"/>
    </source>
</evidence>
<dbReference type="Proteomes" id="UP000257139">
    <property type="component" value="Plasmid CBM2594_p"/>
</dbReference>
<protein>
    <submittedName>
        <fullName evidence="2">Uncharacterized protein</fullName>
    </submittedName>
</protein>
<evidence type="ECO:0000313" key="5">
    <source>
        <dbReference type="Proteomes" id="UP000257139"/>
    </source>
</evidence>
<evidence type="ECO:0000313" key="3">
    <source>
        <dbReference type="EMBL" id="SPD69641.1"/>
    </source>
</evidence>
<organism evidence="2 5">
    <name type="scientific">Cupriavidus taiwanensis</name>
    <dbReference type="NCBI Taxonomy" id="164546"/>
    <lineage>
        <taxon>Bacteria</taxon>
        <taxon>Pseudomonadati</taxon>
        <taxon>Pseudomonadota</taxon>
        <taxon>Betaproteobacteria</taxon>
        <taxon>Burkholderiales</taxon>
        <taxon>Burkholderiaceae</taxon>
        <taxon>Cupriavidus</taxon>
    </lineage>
</organism>
<keyword evidence="3" id="KW-0614">Plasmid</keyword>
<geneLocation type="plasmid" evidence="5">
    <name>cbm2594_p</name>
</geneLocation>
<gene>
    <name evidence="1" type="ORF">CBM2586_P240004</name>
    <name evidence="2" type="ORF">CBM2594_P170002</name>
    <name evidence="3" type="ORF">CBM2636_P20328</name>
</gene>
<dbReference type="Proteomes" id="UP000254259">
    <property type="component" value="Plasmid CBM2636p"/>
</dbReference>
<proteinExistence type="predicted"/>
<geneLocation type="plasmid" evidence="4">
    <name>cbm2636p</name>
</geneLocation>
<accession>A0A375F960</accession>
<dbReference type="Proteomes" id="UP000257016">
    <property type="component" value="Unassembled WGS sequence"/>
</dbReference>
<dbReference type="EMBL" id="LT984815">
    <property type="protein sequence ID" value="SPD69641.1"/>
    <property type="molecule type" value="Genomic_DNA"/>
</dbReference>
<sequence>MPASGCGTAAGVGPAVNKGMLEAAPRMERPPEKPDTVPTYNSWLGALAKHEARYIGRNAFVSSLSNHES</sequence>
<evidence type="ECO:0000313" key="1">
    <source>
        <dbReference type="EMBL" id="SOY77831.1"/>
    </source>
</evidence>
<dbReference type="EMBL" id="OGUU01000022">
    <property type="protein sequence ID" value="SPC25187.1"/>
    <property type="molecule type" value="Genomic_DNA"/>
</dbReference>
<geneLocation type="plasmid" evidence="3">
    <name>CBM2636p</name>
</geneLocation>
<name>A0A375F960_9BURK</name>